<proteinExistence type="predicted"/>
<protein>
    <submittedName>
        <fullName evidence="1">Uncharacterized protein</fullName>
    </submittedName>
</protein>
<accession>A0A9I9EKD3</accession>
<evidence type="ECO:0000313" key="1">
    <source>
        <dbReference type="EnsemblPlants" id="MELO3C035014.2.1"/>
    </source>
</evidence>
<sequence length="109" mass="12299">MAGKIDAGEKKEMNITMTIMADRLLKTTTVFSNVVAGSMSLNTYTRISVCFNDTEINTFSFLKLPLSLNSLVSFFDTDFPLNDDLWLVEILGHSHGLISLTRRRCDIYL</sequence>
<organism evidence="1">
    <name type="scientific">Cucumis melo</name>
    <name type="common">Muskmelon</name>
    <dbReference type="NCBI Taxonomy" id="3656"/>
    <lineage>
        <taxon>Eukaryota</taxon>
        <taxon>Viridiplantae</taxon>
        <taxon>Streptophyta</taxon>
        <taxon>Embryophyta</taxon>
        <taxon>Tracheophyta</taxon>
        <taxon>Spermatophyta</taxon>
        <taxon>Magnoliopsida</taxon>
        <taxon>eudicotyledons</taxon>
        <taxon>Gunneridae</taxon>
        <taxon>Pentapetalae</taxon>
        <taxon>rosids</taxon>
        <taxon>fabids</taxon>
        <taxon>Cucurbitales</taxon>
        <taxon>Cucurbitaceae</taxon>
        <taxon>Benincaseae</taxon>
        <taxon>Cucumis</taxon>
    </lineage>
</organism>
<reference evidence="1" key="1">
    <citation type="submission" date="2023-03" db="UniProtKB">
        <authorList>
            <consortium name="EnsemblPlants"/>
        </authorList>
    </citation>
    <scope>IDENTIFICATION</scope>
</reference>
<dbReference type="EnsemblPlants" id="MELO3C035014.2.1">
    <property type="protein sequence ID" value="MELO3C035014.2.1"/>
    <property type="gene ID" value="MELO3C035014.2"/>
</dbReference>
<dbReference type="AlphaFoldDB" id="A0A9I9EKD3"/>
<name>A0A9I9EKD3_CUCME</name>
<dbReference type="Gramene" id="MELO3C035014.2.1">
    <property type="protein sequence ID" value="MELO3C035014.2.1"/>
    <property type="gene ID" value="MELO3C035014.2"/>
</dbReference>